<evidence type="ECO:0000256" key="2">
    <source>
        <dbReference type="ARBA" id="ARBA00022692"/>
    </source>
</evidence>
<feature type="transmembrane region" description="Helical" evidence="5">
    <location>
        <begin position="135"/>
        <end position="153"/>
    </location>
</feature>
<dbReference type="OrthoDB" id="9663991at2759"/>
<dbReference type="Pfam" id="PF00083">
    <property type="entry name" value="Sugar_tr"/>
    <property type="match status" value="1"/>
</dbReference>
<dbReference type="Proteomes" id="UP000700334">
    <property type="component" value="Unassembled WGS sequence"/>
</dbReference>
<organism evidence="6 7">
    <name type="scientific">Galemys pyrenaicus</name>
    <name type="common">Iberian desman</name>
    <name type="synonym">Pyrenean desman</name>
    <dbReference type="NCBI Taxonomy" id="202257"/>
    <lineage>
        <taxon>Eukaryota</taxon>
        <taxon>Metazoa</taxon>
        <taxon>Chordata</taxon>
        <taxon>Craniata</taxon>
        <taxon>Vertebrata</taxon>
        <taxon>Euteleostomi</taxon>
        <taxon>Mammalia</taxon>
        <taxon>Eutheria</taxon>
        <taxon>Laurasiatheria</taxon>
        <taxon>Eulipotyphla</taxon>
        <taxon>Talpidae</taxon>
        <taxon>Galemys</taxon>
    </lineage>
</organism>
<gene>
    <name evidence="6" type="ORF">J0S82_014742</name>
</gene>
<dbReference type="GO" id="GO:0012505">
    <property type="term" value="C:endomembrane system"/>
    <property type="evidence" value="ECO:0007669"/>
    <property type="project" value="UniProtKB-SubCell"/>
</dbReference>
<evidence type="ECO:0000313" key="6">
    <source>
        <dbReference type="EMBL" id="KAG8522745.1"/>
    </source>
</evidence>
<dbReference type="InterPro" id="IPR036259">
    <property type="entry name" value="MFS_trans_sf"/>
</dbReference>
<comment type="caution">
    <text evidence="6">The sequence shown here is derived from an EMBL/GenBank/DDBJ whole genome shotgun (WGS) entry which is preliminary data.</text>
</comment>
<feature type="transmembrane region" description="Helical" evidence="5">
    <location>
        <begin position="20"/>
        <end position="40"/>
    </location>
</feature>
<evidence type="ECO:0000256" key="5">
    <source>
        <dbReference type="SAM" id="Phobius"/>
    </source>
</evidence>
<keyword evidence="2 5" id="KW-0812">Transmembrane</keyword>
<proteinExistence type="predicted"/>
<dbReference type="InterPro" id="IPR005828">
    <property type="entry name" value="MFS_sugar_transport-like"/>
</dbReference>
<evidence type="ECO:0000256" key="1">
    <source>
        <dbReference type="ARBA" id="ARBA00004127"/>
    </source>
</evidence>
<name>A0A8J6AV37_GALPY</name>
<protein>
    <submittedName>
        <fullName evidence="6">Solute carrier family 22 member 10</fullName>
    </submittedName>
</protein>
<dbReference type="Gene3D" id="1.20.1250.20">
    <property type="entry name" value="MFS general substrate transporter like domains"/>
    <property type="match status" value="1"/>
</dbReference>
<evidence type="ECO:0000256" key="4">
    <source>
        <dbReference type="ARBA" id="ARBA00023136"/>
    </source>
</evidence>
<dbReference type="SUPFAM" id="SSF103473">
    <property type="entry name" value="MFS general substrate transporter"/>
    <property type="match status" value="1"/>
</dbReference>
<keyword evidence="4 5" id="KW-0472">Membrane</keyword>
<keyword evidence="3 5" id="KW-1133">Transmembrane helix</keyword>
<reference evidence="6" key="1">
    <citation type="journal article" date="2021" name="Evol. Appl.">
        <title>The genome of the Pyrenean desman and the effects of bottlenecks and inbreeding on the genomic landscape of an endangered species.</title>
        <authorList>
            <person name="Escoda L."/>
            <person name="Castresana J."/>
        </authorList>
    </citation>
    <scope>NUCLEOTIDE SEQUENCE</scope>
    <source>
        <strain evidence="6">IBE-C5619</strain>
    </source>
</reference>
<accession>A0A8J6AV37</accession>
<dbReference type="GO" id="GO:0022857">
    <property type="term" value="F:transmembrane transporter activity"/>
    <property type="evidence" value="ECO:0007669"/>
    <property type="project" value="InterPro"/>
</dbReference>
<dbReference type="PANTHER" id="PTHR24064">
    <property type="entry name" value="SOLUTE CARRIER FAMILY 22 MEMBER"/>
    <property type="match status" value="1"/>
</dbReference>
<feature type="transmembrane region" description="Helical" evidence="5">
    <location>
        <begin position="159"/>
        <end position="180"/>
    </location>
</feature>
<dbReference type="AlphaFoldDB" id="A0A8J6AV37"/>
<sequence>SLSLEPVRPLLPPSSFTEALVLTLIFCAFGAGQMTLGGLAFVVREWLQLVLSVPFFVFFLSSRWLVESARWLIITNKQDQGLKKLRRVAHINGMKNAGEALNMEVLRSSMQEELEAAEKTSGFDLFRTPNMRKRTLLLFFARFANTIPFYGLLVNLQHFGSNIFLLQVIFGALIVSARCLSLWTLNRIGRRLTQTFNTFLLGLSILANTFVPPEMQALRVTLACVGMSSSAAVSSSFSIHFVELIPTVLRYKSLWMLHQGPHRTSR</sequence>
<comment type="subcellular location">
    <subcellularLocation>
        <location evidence="1">Endomembrane system</location>
        <topology evidence="1">Multi-pass membrane protein</topology>
    </subcellularLocation>
</comment>
<evidence type="ECO:0000313" key="7">
    <source>
        <dbReference type="Proteomes" id="UP000700334"/>
    </source>
</evidence>
<feature type="non-terminal residue" evidence="6">
    <location>
        <position position="266"/>
    </location>
</feature>
<feature type="non-terminal residue" evidence="6">
    <location>
        <position position="1"/>
    </location>
</feature>
<evidence type="ECO:0000256" key="3">
    <source>
        <dbReference type="ARBA" id="ARBA00022989"/>
    </source>
</evidence>
<keyword evidence="7" id="KW-1185">Reference proteome</keyword>
<dbReference type="GO" id="GO:0016020">
    <property type="term" value="C:membrane"/>
    <property type="evidence" value="ECO:0007669"/>
    <property type="project" value="InterPro"/>
</dbReference>
<dbReference type="EMBL" id="JAGFMF010011432">
    <property type="protein sequence ID" value="KAG8522745.1"/>
    <property type="molecule type" value="Genomic_DNA"/>
</dbReference>